<sequence length="318" mass="37276">MSSHNERTGLQPLTKSSFISKENGQLREPWKKYTEQKNSIVGFLGSQLSSEALRRYKVRVDIMKKSSHYMDVMWKDLSFGDQNYMTTSTMFHLIDPWKFQRMKKIGTTQVKIKLYLLEEFYKEIKHGKEQLETILRTYDMATFTSEWESIRERLAHVTKVLSDFNSVLIPGKLHTKHRLISDMGHTKIPHIRLAVNIKMPVVFDKKESYSFQQSAMLKWYIEGQSTLHPSEQFEVRYKLITPTTLEEGSQFGTITASSFSIEIGNLLPEKSYEFTIKRAETYCLVYGFWNDTIILKTKPFPTDHVDYFKKPAAVLCRY</sequence>
<dbReference type="AlphaFoldDB" id="A0AAD8CEL8"/>
<keyword evidence="4" id="KW-1185">Reference proteome</keyword>
<accession>A0AAD8CEL8</accession>
<gene>
    <name evidence="3" type="primary">FNDC11</name>
    <name evidence="3" type="ORF">AOXY_G35865</name>
</gene>
<dbReference type="EMBL" id="JAGXEW010000130">
    <property type="protein sequence ID" value="KAK1146423.1"/>
    <property type="molecule type" value="Genomic_DNA"/>
</dbReference>
<evidence type="ECO:0000259" key="1">
    <source>
        <dbReference type="Pfam" id="PF17744"/>
    </source>
</evidence>
<proteinExistence type="predicted"/>
<dbReference type="InterPro" id="IPR048317">
    <property type="entry name" value="DUF5581_C"/>
</dbReference>
<name>A0AAD8CEL8_ACIOX</name>
<dbReference type="Proteomes" id="UP001230051">
    <property type="component" value="Unassembled WGS sequence"/>
</dbReference>
<dbReference type="Pfam" id="PF20996">
    <property type="entry name" value="DUF5581_N"/>
    <property type="match status" value="1"/>
</dbReference>
<evidence type="ECO:0000313" key="4">
    <source>
        <dbReference type="Proteomes" id="UP001230051"/>
    </source>
</evidence>
<evidence type="ECO:0000259" key="2">
    <source>
        <dbReference type="Pfam" id="PF20996"/>
    </source>
</evidence>
<feature type="domain" description="DUF5581" evidence="1">
    <location>
        <begin position="198"/>
        <end position="302"/>
    </location>
</feature>
<comment type="caution">
    <text evidence="3">The sequence shown here is derived from an EMBL/GenBank/DDBJ whole genome shotgun (WGS) entry which is preliminary data.</text>
</comment>
<evidence type="ECO:0000313" key="3">
    <source>
        <dbReference type="EMBL" id="KAK1146423.1"/>
    </source>
</evidence>
<dbReference type="InterPro" id="IPR049231">
    <property type="entry name" value="DUF5581_N"/>
</dbReference>
<reference evidence="3" key="1">
    <citation type="submission" date="2022-02" db="EMBL/GenBank/DDBJ databases">
        <title>Atlantic sturgeon de novo genome assembly.</title>
        <authorList>
            <person name="Stock M."/>
            <person name="Klopp C."/>
            <person name="Guiguen Y."/>
            <person name="Cabau C."/>
            <person name="Parinello H."/>
            <person name="Santidrian Yebra-Pimentel E."/>
            <person name="Kuhl H."/>
            <person name="Dirks R.P."/>
            <person name="Guessner J."/>
            <person name="Wuertz S."/>
            <person name="Du K."/>
            <person name="Schartl M."/>
        </authorList>
    </citation>
    <scope>NUCLEOTIDE SEQUENCE</scope>
    <source>
        <strain evidence="3">STURGEONOMICS-FGT-2020</strain>
        <tissue evidence="3">Whole blood</tissue>
    </source>
</reference>
<organism evidence="3 4">
    <name type="scientific">Acipenser oxyrinchus oxyrinchus</name>
    <dbReference type="NCBI Taxonomy" id="40147"/>
    <lineage>
        <taxon>Eukaryota</taxon>
        <taxon>Metazoa</taxon>
        <taxon>Chordata</taxon>
        <taxon>Craniata</taxon>
        <taxon>Vertebrata</taxon>
        <taxon>Euteleostomi</taxon>
        <taxon>Actinopterygii</taxon>
        <taxon>Chondrostei</taxon>
        <taxon>Acipenseriformes</taxon>
        <taxon>Acipenseridae</taxon>
        <taxon>Acipenser</taxon>
    </lineage>
</organism>
<dbReference type="Pfam" id="PF17744">
    <property type="entry name" value="DUF5581"/>
    <property type="match status" value="1"/>
</dbReference>
<feature type="domain" description="DUF5581" evidence="2">
    <location>
        <begin position="28"/>
        <end position="193"/>
    </location>
</feature>
<dbReference type="PANTHER" id="PTHR14537">
    <property type="entry name" value="FIBRONECTIN TYPE III DOMAIN-CONTAINING PROTEIN 11"/>
    <property type="match status" value="1"/>
</dbReference>
<protein>
    <submittedName>
        <fullName evidence="3">Fibronectin type III domain-containing protein 11-like</fullName>
    </submittedName>
</protein>
<dbReference type="InterPro" id="IPR039581">
    <property type="entry name" value="FNDC11"/>
</dbReference>